<dbReference type="GO" id="GO:0090071">
    <property type="term" value="P:negative regulation of ribosome biogenesis"/>
    <property type="evidence" value="ECO:0007669"/>
    <property type="project" value="TreeGrafter"/>
</dbReference>
<dbReference type="EMBL" id="CAJVPK010000324">
    <property type="protein sequence ID" value="CAG8494362.1"/>
    <property type="molecule type" value="Genomic_DNA"/>
</dbReference>
<gene>
    <name evidence="3" type="ORF">DEBURN_LOCUS4344</name>
</gene>
<organism evidence="3 4">
    <name type="scientific">Diversispora eburnea</name>
    <dbReference type="NCBI Taxonomy" id="1213867"/>
    <lineage>
        <taxon>Eukaryota</taxon>
        <taxon>Fungi</taxon>
        <taxon>Fungi incertae sedis</taxon>
        <taxon>Mucoromycota</taxon>
        <taxon>Glomeromycotina</taxon>
        <taxon>Glomeromycetes</taxon>
        <taxon>Diversisporales</taxon>
        <taxon>Diversisporaceae</taxon>
        <taxon>Diversispora</taxon>
    </lineage>
</organism>
<dbReference type="OrthoDB" id="21330at2759"/>
<name>A0A9N8WPP1_9GLOM</name>
<feature type="region of interest" description="Disordered" evidence="2">
    <location>
        <begin position="160"/>
        <end position="181"/>
    </location>
</feature>
<reference evidence="3" key="1">
    <citation type="submission" date="2021-06" db="EMBL/GenBank/DDBJ databases">
        <authorList>
            <person name="Kallberg Y."/>
            <person name="Tangrot J."/>
            <person name="Rosling A."/>
        </authorList>
    </citation>
    <scope>NUCLEOTIDE SEQUENCE</scope>
    <source>
        <strain evidence="3">AZ414A</strain>
    </source>
</reference>
<dbReference type="Gene3D" id="3.30.460.10">
    <property type="entry name" value="Beta Polymerase, domain 2"/>
    <property type="match status" value="1"/>
</dbReference>
<comment type="caution">
    <text evidence="3">The sequence shown here is derived from an EMBL/GenBank/DDBJ whole genome shotgun (WGS) entry which is preliminary data.</text>
</comment>
<feature type="compositionally biased region" description="Basic and acidic residues" evidence="2">
    <location>
        <begin position="163"/>
        <end position="181"/>
    </location>
</feature>
<sequence>MNLIRNFTRPYYYYSNINKNLNLNFKIIGRKHNNNYNNNNKSQISQNLSRQFSTFRSYPNITNARHNQVFRDEEDEKEFYNDNEKKVYNNNEENFYRDNEENVSANANIKAKGEEGELEEIDRSQYPELFPSEEELNQYYDEEREHNDADDVWFVDPAYENPQEERIRKTKDDQDNQNKPIDEFIPLWQRKAANISSPSSESSQFSHLSSSFQKDNLLHPSRNFLNIVRHLEEDGIENITLIDVRQKCDFADWIIIGEGKSTRHLGGSVDGLYKMFNANSSKSSIKNYPIVEGRDSEDWMLIDTGSIFVHLFTTEARKYRDIEEGLRRITKNMEREFRQFDPKLSRRPPLPKYD</sequence>
<proteinExistence type="inferred from homology"/>
<dbReference type="GO" id="GO:0043023">
    <property type="term" value="F:ribosomal large subunit binding"/>
    <property type="evidence" value="ECO:0007669"/>
    <property type="project" value="TreeGrafter"/>
</dbReference>
<evidence type="ECO:0000313" key="3">
    <source>
        <dbReference type="EMBL" id="CAG8494362.1"/>
    </source>
</evidence>
<evidence type="ECO:0000256" key="2">
    <source>
        <dbReference type="SAM" id="MobiDB-lite"/>
    </source>
</evidence>
<evidence type="ECO:0000313" key="4">
    <source>
        <dbReference type="Proteomes" id="UP000789706"/>
    </source>
</evidence>
<accession>A0A9N8WPP1</accession>
<keyword evidence="4" id="KW-1185">Reference proteome</keyword>
<dbReference type="AlphaFoldDB" id="A0A9N8WPP1"/>
<protein>
    <submittedName>
        <fullName evidence="3">9694_t:CDS:1</fullName>
    </submittedName>
</protein>
<dbReference type="InterPro" id="IPR043519">
    <property type="entry name" value="NT_sf"/>
</dbReference>
<evidence type="ECO:0000256" key="1">
    <source>
        <dbReference type="ARBA" id="ARBA00010574"/>
    </source>
</evidence>
<dbReference type="PANTHER" id="PTHR21043:SF0">
    <property type="entry name" value="MITOCHONDRIAL ASSEMBLY OF RIBOSOMAL LARGE SUBUNIT PROTEIN 1"/>
    <property type="match status" value="1"/>
</dbReference>
<dbReference type="Proteomes" id="UP000789706">
    <property type="component" value="Unassembled WGS sequence"/>
</dbReference>
<dbReference type="GO" id="GO:0017148">
    <property type="term" value="P:negative regulation of translation"/>
    <property type="evidence" value="ECO:0007669"/>
    <property type="project" value="TreeGrafter"/>
</dbReference>
<dbReference type="Pfam" id="PF02410">
    <property type="entry name" value="RsfS"/>
    <property type="match status" value="1"/>
</dbReference>
<dbReference type="InterPro" id="IPR004394">
    <property type="entry name" value="Iojap/RsfS/C7orf30"/>
</dbReference>
<dbReference type="SUPFAM" id="SSF81301">
    <property type="entry name" value="Nucleotidyltransferase"/>
    <property type="match status" value="1"/>
</dbReference>
<dbReference type="PANTHER" id="PTHR21043">
    <property type="entry name" value="IOJAP SUPERFAMILY ORTHOLOG"/>
    <property type="match status" value="1"/>
</dbReference>
<comment type="similarity">
    <text evidence="1">Belongs to the Iojap/RsfS family.</text>
</comment>
<dbReference type="NCBIfam" id="TIGR00090">
    <property type="entry name" value="rsfS_iojap_ybeB"/>
    <property type="match status" value="1"/>
</dbReference>